<feature type="region of interest" description="Disordered" evidence="2">
    <location>
        <begin position="201"/>
        <end position="264"/>
    </location>
</feature>
<evidence type="ECO:0000313" key="4">
    <source>
        <dbReference type="Proteomes" id="UP000037392"/>
    </source>
</evidence>
<dbReference type="GeneID" id="93164541"/>
<feature type="compositionally biased region" description="Polar residues" evidence="2">
    <location>
        <begin position="201"/>
        <end position="211"/>
    </location>
</feature>
<dbReference type="Gene3D" id="6.10.250.790">
    <property type="match status" value="1"/>
</dbReference>
<evidence type="ECO:0000256" key="1">
    <source>
        <dbReference type="SAM" id="Coils"/>
    </source>
</evidence>
<name>A0A0J9CAR1_9FIRM</name>
<feature type="compositionally biased region" description="Basic and acidic residues" evidence="2">
    <location>
        <begin position="228"/>
        <end position="238"/>
    </location>
</feature>
<dbReference type="InterPro" id="IPR053712">
    <property type="entry name" value="Bac_CellDiv_Activator"/>
</dbReference>
<keyword evidence="1" id="KW-0175">Coiled coil</keyword>
<reference evidence="3 4" key="1">
    <citation type="submission" date="2011-04" db="EMBL/GenBank/DDBJ databases">
        <title>The Genome Sequence of Clostridium citroniae WAL-19142.</title>
        <authorList>
            <consortium name="The Broad Institute Genome Sequencing Platform"/>
            <person name="Earl A."/>
            <person name="Ward D."/>
            <person name="Feldgarden M."/>
            <person name="Gevers D."/>
            <person name="Warren Y.A."/>
            <person name="Tyrrell K.L."/>
            <person name="Citron D.M."/>
            <person name="Goldstein E.J."/>
            <person name="Daigneault M."/>
            <person name="Allen-Vercoe E."/>
            <person name="Young S.K."/>
            <person name="Zeng Q."/>
            <person name="Gargeya S."/>
            <person name="Fitzgerald M."/>
            <person name="Haas B."/>
            <person name="Abouelleil A."/>
            <person name="Alvarado L."/>
            <person name="Arachchi H.M."/>
            <person name="Berlin A."/>
            <person name="Brown A."/>
            <person name="Chapman S.B."/>
            <person name="Chen Z."/>
            <person name="Dunbar C."/>
            <person name="Freedman E."/>
            <person name="Gearin G."/>
            <person name="Gellesch M."/>
            <person name="Goldberg J."/>
            <person name="Griggs A."/>
            <person name="Gujja S."/>
            <person name="Heilman E.R."/>
            <person name="Heiman D."/>
            <person name="Howarth C."/>
            <person name="Larson L."/>
            <person name="Lui A."/>
            <person name="MacDonald P.J."/>
            <person name="Mehta T."/>
            <person name="Montmayeur A."/>
            <person name="Murphy C."/>
            <person name="Neiman D."/>
            <person name="Pearson M."/>
            <person name="Priest M."/>
            <person name="Roberts A."/>
            <person name="Saif S."/>
            <person name="Shea T."/>
            <person name="Shenoy N."/>
            <person name="Sisk P."/>
            <person name="Stolte C."/>
            <person name="Sykes S."/>
            <person name="White J."/>
            <person name="Yandava C."/>
            <person name="Wortman J."/>
            <person name="Nusbaum C."/>
            <person name="Birren B."/>
        </authorList>
    </citation>
    <scope>NUCLEOTIDE SEQUENCE [LARGE SCALE GENOMIC DNA]</scope>
    <source>
        <strain evidence="3 4">WAL-19142</strain>
    </source>
</reference>
<feature type="compositionally biased region" description="Low complexity" evidence="2">
    <location>
        <begin position="245"/>
        <end position="263"/>
    </location>
</feature>
<organism evidence="3 4">
    <name type="scientific">[Clostridium] citroniae WAL-19142</name>
    <dbReference type="NCBI Taxonomy" id="742734"/>
    <lineage>
        <taxon>Bacteria</taxon>
        <taxon>Bacillati</taxon>
        <taxon>Bacillota</taxon>
        <taxon>Clostridia</taxon>
        <taxon>Lachnospirales</taxon>
        <taxon>Lachnospiraceae</taxon>
        <taxon>Enterocloster</taxon>
    </lineage>
</organism>
<feature type="compositionally biased region" description="Basic and acidic residues" evidence="2">
    <location>
        <begin position="212"/>
        <end position="221"/>
    </location>
</feature>
<dbReference type="SUPFAM" id="SSF102829">
    <property type="entry name" value="Cell division protein ZapA-like"/>
    <property type="match status" value="1"/>
</dbReference>
<dbReference type="AlphaFoldDB" id="A0A0J9CAR1"/>
<gene>
    <name evidence="3" type="ORF">HMPREF9470_01456</name>
</gene>
<dbReference type="InterPro" id="IPR036192">
    <property type="entry name" value="Cell_div_ZapA-like_sf"/>
</dbReference>
<dbReference type="PATRIC" id="fig|742734.4.peg.1556"/>
<feature type="coiled-coil region" evidence="1">
    <location>
        <begin position="92"/>
        <end position="150"/>
    </location>
</feature>
<evidence type="ECO:0000256" key="2">
    <source>
        <dbReference type="SAM" id="MobiDB-lite"/>
    </source>
</evidence>
<dbReference type="RefSeq" id="WP_048929517.1">
    <property type="nucleotide sequence ID" value="NZ_KQ235876.1"/>
</dbReference>
<evidence type="ECO:0008006" key="5">
    <source>
        <dbReference type="Google" id="ProtNLM"/>
    </source>
</evidence>
<dbReference type="Proteomes" id="UP000037392">
    <property type="component" value="Unassembled WGS sequence"/>
</dbReference>
<dbReference type="Pfam" id="PF05164">
    <property type="entry name" value="ZapA"/>
    <property type="match status" value="1"/>
</dbReference>
<proteinExistence type="predicted"/>
<dbReference type="EMBL" id="ADLK01000011">
    <property type="protein sequence ID" value="KMW22227.1"/>
    <property type="molecule type" value="Genomic_DNA"/>
</dbReference>
<sequence length="288" mass="32452">MDSKNYTQVLIDGKIYTLGGIEEEAYLQKAASYVNDKNAQMRRLPGFTKQNADYQMVMTELNIADDYFKAMEWGEGMERQKNDMEKETYSLKHELVSTQMKLEAVLKDLEERQKELDRFTRTIAQMEGELKEVREEYEALKSSREEGELSQVRMVSDVKTVSEAELVETVEAVTQAAKTADAGGTEMPDPAQEDRIPAQENRIQAQENRIQAQEDRMREQEAQGQAAREQDTTDKRESSSGSRPEQTGAAEAAATLQTAQTAGISDEELAKRALQAAKKANSHRGGRR</sequence>
<dbReference type="InterPro" id="IPR007838">
    <property type="entry name" value="Cell_div_ZapA-like"/>
</dbReference>
<dbReference type="OrthoDB" id="1826286at2"/>
<comment type="caution">
    <text evidence="3">The sequence shown here is derived from an EMBL/GenBank/DDBJ whole genome shotgun (WGS) entry which is preliminary data.</text>
</comment>
<accession>A0A0J9CAR1</accession>
<evidence type="ECO:0000313" key="3">
    <source>
        <dbReference type="EMBL" id="KMW22227.1"/>
    </source>
</evidence>
<protein>
    <recommendedName>
        <fullName evidence="5">Cell division protein ZapA</fullName>
    </recommendedName>
</protein>